<evidence type="ECO:0000256" key="9">
    <source>
        <dbReference type="SAM" id="SignalP"/>
    </source>
</evidence>
<evidence type="ECO:0000256" key="8">
    <source>
        <dbReference type="RuleBase" id="RU004447"/>
    </source>
</evidence>
<dbReference type="InterPro" id="IPR001431">
    <property type="entry name" value="Pept_M16_Zn_BS"/>
</dbReference>
<dbReference type="GO" id="GO:0046872">
    <property type="term" value="F:metal ion binding"/>
    <property type="evidence" value="ECO:0007669"/>
    <property type="project" value="UniProtKB-KW"/>
</dbReference>
<feature type="domain" description="Peptidase M16 N-terminal" evidence="10">
    <location>
        <begin position="31"/>
        <end position="176"/>
    </location>
</feature>
<evidence type="ECO:0000259" key="10">
    <source>
        <dbReference type="Pfam" id="PF00675"/>
    </source>
</evidence>
<dbReference type="KEGG" id="sniv:SFSGTM_28690"/>
<dbReference type="InterPro" id="IPR050626">
    <property type="entry name" value="Peptidase_M16"/>
</dbReference>
<dbReference type="EMBL" id="AP021881">
    <property type="protein sequence ID" value="BBP02161.1"/>
    <property type="molecule type" value="Genomic_DNA"/>
</dbReference>
<evidence type="ECO:0000256" key="3">
    <source>
        <dbReference type="ARBA" id="ARBA00022670"/>
    </source>
</evidence>
<dbReference type="InterPro" id="IPR011765">
    <property type="entry name" value="Pept_M16_N"/>
</dbReference>
<organism evidence="12 13">
    <name type="scientific">Sulfuriferula nivalis</name>
    <dbReference type="NCBI Taxonomy" id="2675298"/>
    <lineage>
        <taxon>Bacteria</taxon>
        <taxon>Pseudomonadati</taxon>
        <taxon>Pseudomonadota</taxon>
        <taxon>Betaproteobacteria</taxon>
        <taxon>Nitrosomonadales</taxon>
        <taxon>Sulfuricellaceae</taxon>
        <taxon>Sulfuriferula</taxon>
    </lineage>
</organism>
<evidence type="ECO:0000256" key="7">
    <source>
        <dbReference type="ARBA" id="ARBA00023049"/>
    </source>
</evidence>
<dbReference type="InterPro" id="IPR007863">
    <property type="entry name" value="Peptidase_M16_C"/>
</dbReference>
<feature type="chain" id="PRO_5032539453" evidence="9">
    <location>
        <begin position="19"/>
        <end position="452"/>
    </location>
</feature>
<keyword evidence="6" id="KW-0862">Zinc</keyword>
<dbReference type="RefSeq" id="WP_162085833.1">
    <property type="nucleotide sequence ID" value="NZ_AP021881.1"/>
</dbReference>
<accession>A0A809RTE9</accession>
<reference evidence="13" key="1">
    <citation type="submission" date="2019-11" db="EMBL/GenBank/DDBJ databases">
        <title>Isolation and characterization of a novel species in the genus Sulfuriferula.</title>
        <authorList>
            <person name="Mochizuki J."/>
            <person name="Kojima H."/>
            <person name="Fukui M."/>
        </authorList>
    </citation>
    <scope>NUCLEOTIDE SEQUENCE [LARGE SCALE GENOMIC DNA]</scope>
    <source>
        <strain evidence="13">SGTM</strain>
    </source>
</reference>
<evidence type="ECO:0000313" key="12">
    <source>
        <dbReference type="EMBL" id="BBP02161.1"/>
    </source>
</evidence>
<keyword evidence="4" id="KW-0479">Metal-binding</keyword>
<dbReference type="SUPFAM" id="SSF63411">
    <property type="entry name" value="LuxS/MPP-like metallohydrolase"/>
    <property type="match status" value="2"/>
</dbReference>
<dbReference type="PROSITE" id="PS00143">
    <property type="entry name" value="INSULINASE"/>
    <property type="match status" value="1"/>
</dbReference>
<evidence type="ECO:0000256" key="6">
    <source>
        <dbReference type="ARBA" id="ARBA00022833"/>
    </source>
</evidence>
<dbReference type="Pfam" id="PF05193">
    <property type="entry name" value="Peptidase_M16_C"/>
    <property type="match status" value="1"/>
</dbReference>
<evidence type="ECO:0000313" key="13">
    <source>
        <dbReference type="Proteomes" id="UP000463939"/>
    </source>
</evidence>
<evidence type="ECO:0000256" key="5">
    <source>
        <dbReference type="ARBA" id="ARBA00022801"/>
    </source>
</evidence>
<dbReference type="Proteomes" id="UP000463939">
    <property type="component" value="Chromosome"/>
</dbReference>
<gene>
    <name evidence="12" type="ORF">SFSGTM_28690</name>
</gene>
<comment type="similarity">
    <text evidence="2 8">Belongs to the peptidase M16 family.</text>
</comment>
<feature type="domain" description="Peptidase M16 C-terminal" evidence="11">
    <location>
        <begin position="185"/>
        <end position="366"/>
    </location>
</feature>
<dbReference type="Pfam" id="PF00675">
    <property type="entry name" value="Peptidase_M16"/>
    <property type="match status" value="1"/>
</dbReference>
<dbReference type="PANTHER" id="PTHR43690:SF17">
    <property type="entry name" value="PROTEIN YHJJ"/>
    <property type="match status" value="1"/>
</dbReference>
<dbReference type="AlphaFoldDB" id="A0A809RTE9"/>
<keyword evidence="7" id="KW-0482">Metalloprotease</keyword>
<evidence type="ECO:0000256" key="1">
    <source>
        <dbReference type="ARBA" id="ARBA00001947"/>
    </source>
</evidence>
<keyword evidence="9" id="KW-0732">Signal</keyword>
<name>A0A809RTE9_9PROT</name>
<dbReference type="GO" id="GO:0004222">
    <property type="term" value="F:metalloendopeptidase activity"/>
    <property type="evidence" value="ECO:0007669"/>
    <property type="project" value="InterPro"/>
</dbReference>
<comment type="cofactor">
    <cofactor evidence="1">
        <name>Zn(2+)</name>
        <dbReference type="ChEBI" id="CHEBI:29105"/>
    </cofactor>
</comment>
<dbReference type="Gene3D" id="3.30.830.10">
    <property type="entry name" value="Metalloenzyme, LuxS/M16 peptidase-like"/>
    <property type="match status" value="2"/>
</dbReference>
<evidence type="ECO:0000256" key="4">
    <source>
        <dbReference type="ARBA" id="ARBA00022723"/>
    </source>
</evidence>
<protein>
    <submittedName>
        <fullName evidence="12">Zinc protease</fullName>
    </submittedName>
</protein>
<sequence>MKRWLITGLMCMSLPAAAAVQQFALDNGLQVIVQEDHRAPIVVSQVWYRAGSMDEFNGTTGVAHMLEHMMFKGTKDVPEGQFSKLIAAAGGRENAFTNTDETVYFEQLQKDQLALALRLEADRMHNLLLNDESFAKENKVVMEERRMRTDDQPQALVYENMMSVAFQAHPYRRPVIGWMNDIENMTVNDARDWYQRWYAPNNATLVVVGDVTVADVKTLATQYFAGIASKPLPVRKPQVEPDQDGIKRINVKAPAKLPYVLMAYHVPVLRDAVQDTEPYALEVLAGILDGNEAARLGRVLVREQRIASQAGASYDLVARGPGLFMLDGTPTQGKTVADLESALRAQVTAIIQTGVSADELKRVKAQVIANNVYQRDSTFYQAMQLGEYVSAGLPVAAVADHVNKVQAVTAAQVQAVARKYLVDNELTVATLDPQPINKQTIHAPVAGMRHLN</sequence>
<keyword evidence="13" id="KW-1185">Reference proteome</keyword>
<dbReference type="PANTHER" id="PTHR43690">
    <property type="entry name" value="NARDILYSIN"/>
    <property type="match status" value="1"/>
</dbReference>
<feature type="signal peptide" evidence="9">
    <location>
        <begin position="1"/>
        <end position="18"/>
    </location>
</feature>
<dbReference type="InterPro" id="IPR011249">
    <property type="entry name" value="Metalloenz_LuxS/M16"/>
</dbReference>
<evidence type="ECO:0000256" key="2">
    <source>
        <dbReference type="ARBA" id="ARBA00007261"/>
    </source>
</evidence>
<keyword evidence="5" id="KW-0378">Hydrolase</keyword>
<proteinExistence type="inferred from homology"/>
<evidence type="ECO:0000259" key="11">
    <source>
        <dbReference type="Pfam" id="PF05193"/>
    </source>
</evidence>
<dbReference type="GO" id="GO:0006508">
    <property type="term" value="P:proteolysis"/>
    <property type="evidence" value="ECO:0007669"/>
    <property type="project" value="UniProtKB-KW"/>
</dbReference>
<keyword evidence="3 12" id="KW-0645">Protease</keyword>